<name>A0A8J7DXH9_9CYAN</name>
<keyword evidence="8" id="KW-1185">Reference proteome</keyword>
<evidence type="ECO:0000256" key="1">
    <source>
        <dbReference type="ARBA" id="ARBA00004141"/>
    </source>
</evidence>
<protein>
    <submittedName>
        <fullName evidence="7">RDD family protein</fullName>
    </submittedName>
</protein>
<evidence type="ECO:0000259" key="6">
    <source>
        <dbReference type="Pfam" id="PF06271"/>
    </source>
</evidence>
<reference evidence="7" key="1">
    <citation type="submission" date="2020-10" db="EMBL/GenBank/DDBJ databases">
        <authorList>
            <person name="Castelo-Branco R."/>
            <person name="Eusebio N."/>
            <person name="Adriana R."/>
            <person name="Vieira A."/>
            <person name="Brugerolle De Fraissinette N."/>
            <person name="Rezende De Castro R."/>
            <person name="Schneider M.P."/>
            <person name="Vasconcelos V."/>
            <person name="Leao P.N."/>
        </authorList>
    </citation>
    <scope>NUCLEOTIDE SEQUENCE</scope>
    <source>
        <strain evidence="7">LEGE 07157</strain>
    </source>
</reference>
<dbReference type="Proteomes" id="UP000654482">
    <property type="component" value="Unassembled WGS sequence"/>
</dbReference>
<evidence type="ECO:0000256" key="4">
    <source>
        <dbReference type="ARBA" id="ARBA00023136"/>
    </source>
</evidence>
<keyword evidence="4 5" id="KW-0472">Membrane</keyword>
<feature type="transmembrane region" description="Helical" evidence="5">
    <location>
        <begin position="43"/>
        <end position="61"/>
    </location>
</feature>
<feature type="transmembrane region" description="Helical" evidence="5">
    <location>
        <begin position="98"/>
        <end position="119"/>
    </location>
</feature>
<evidence type="ECO:0000313" key="8">
    <source>
        <dbReference type="Proteomes" id="UP000654482"/>
    </source>
</evidence>
<feature type="domain" description="RDD" evidence="6">
    <location>
        <begin position="18"/>
        <end position="151"/>
    </location>
</feature>
<keyword evidence="3 5" id="KW-1133">Transmembrane helix</keyword>
<comment type="caution">
    <text evidence="7">The sequence shown here is derived from an EMBL/GenBank/DDBJ whole genome shotgun (WGS) entry which is preliminary data.</text>
</comment>
<evidence type="ECO:0000256" key="2">
    <source>
        <dbReference type="ARBA" id="ARBA00022692"/>
    </source>
</evidence>
<dbReference type="Pfam" id="PF06271">
    <property type="entry name" value="RDD"/>
    <property type="match status" value="1"/>
</dbReference>
<evidence type="ECO:0000313" key="7">
    <source>
        <dbReference type="EMBL" id="MBE9116997.1"/>
    </source>
</evidence>
<proteinExistence type="predicted"/>
<dbReference type="RefSeq" id="WP_194030084.1">
    <property type="nucleotide sequence ID" value="NZ_JADEWZ010000019.1"/>
</dbReference>
<evidence type="ECO:0000256" key="5">
    <source>
        <dbReference type="SAM" id="Phobius"/>
    </source>
</evidence>
<dbReference type="InterPro" id="IPR010432">
    <property type="entry name" value="RDD"/>
</dbReference>
<keyword evidence="2 5" id="KW-0812">Transmembrane</keyword>
<dbReference type="GO" id="GO:0016020">
    <property type="term" value="C:membrane"/>
    <property type="evidence" value="ECO:0007669"/>
    <property type="project" value="UniProtKB-SubCell"/>
</dbReference>
<accession>A0A8J7DXH9</accession>
<evidence type="ECO:0000256" key="3">
    <source>
        <dbReference type="ARBA" id="ARBA00022989"/>
    </source>
</evidence>
<dbReference type="AlphaFoldDB" id="A0A8J7DXH9"/>
<organism evidence="7 8">
    <name type="scientific">Lusitaniella coriacea LEGE 07157</name>
    <dbReference type="NCBI Taxonomy" id="945747"/>
    <lineage>
        <taxon>Bacteria</taxon>
        <taxon>Bacillati</taxon>
        <taxon>Cyanobacteriota</taxon>
        <taxon>Cyanophyceae</taxon>
        <taxon>Spirulinales</taxon>
        <taxon>Lusitaniellaceae</taxon>
        <taxon>Lusitaniella</taxon>
    </lineage>
</organism>
<gene>
    <name evidence="7" type="ORF">IQ249_13920</name>
</gene>
<dbReference type="EMBL" id="JADEWZ010000019">
    <property type="protein sequence ID" value="MBE9116997.1"/>
    <property type="molecule type" value="Genomic_DNA"/>
</dbReference>
<comment type="subcellular location">
    <subcellularLocation>
        <location evidence="1">Membrane</location>
        <topology evidence="1">Multi-pass membrane protein</topology>
    </subcellularLocation>
</comment>
<sequence>MYDDRPPLPSPKRFPRVPPDRRFYAFLIDFVAVWIVSSIGGSWLLQAIIFAAGWFGLRVVLVTRNQGQSLGSWAMDMKVIDLRFRRIPDIVTLGKREAILGFTALLAMTGLNIFFVNAFSTLLLVSPLLANCGTAFADEQYNQALHDRVAGTATIQTKRGFSLDLRTRQLLDEIKYRMRK</sequence>